<dbReference type="PATRIC" id="fig|1141660.3.peg.851"/>
<accession>K8WJ78</accession>
<feature type="transmembrane region" description="Helical" evidence="1">
    <location>
        <begin position="163"/>
        <end position="191"/>
    </location>
</feature>
<name>K8WJ78_9GAMM</name>
<dbReference type="OrthoDB" id="3196659at2"/>
<evidence type="ECO:0000313" key="3">
    <source>
        <dbReference type="Proteomes" id="UP000010290"/>
    </source>
</evidence>
<dbReference type="RefSeq" id="WP_008914714.1">
    <property type="nucleotide sequence ID" value="NZ_CM001773.1"/>
</dbReference>
<dbReference type="InterPro" id="IPR025456">
    <property type="entry name" value="DUF4310"/>
</dbReference>
<reference evidence="2 3" key="1">
    <citation type="journal article" date="2012" name="BMC Genomics">
        <title>Comparative genomics of bacteria in the genus Providencia isolated from wild Drosophila melanogaster.</title>
        <authorList>
            <person name="Galac M.R."/>
            <person name="Lazzaro B.P."/>
        </authorList>
    </citation>
    <scope>NUCLEOTIDE SEQUENCE [LARGE SCALE GENOMIC DNA]</scope>
    <source>
        <strain evidence="2 3">DSM 19967</strain>
    </source>
</reference>
<feature type="transmembrane region" description="Helical" evidence="1">
    <location>
        <begin position="114"/>
        <end position="136"/>
    </location>
</feature>
<dbReference type="HOGENOM" id="CLU_112013_0_0_6"/>
<dbReference type="EMBL" id="AKKN01000005">
    <property type="protein sequence ID" value="EKT60006.1"/>
    <property type="molecule type" value="Genomic_DNA"/>
</dbReference>
<keyword evidence="1" id="KW-0812">Transmembrane</keyword>
<proteinExistence type="predicted"/>
<gene>
    <name evidence="2" type="ORF">OO7_04209</name>
</gene>
<evidence type="ECO:0000256" key="1">
    <source>
        <dbReference type="SAM" id="Phobius"/>
    </source>
</evidence>
<keyword evidence="1" id="KW-1133">Transmembrane helix</keyword>
<dbReference type="Pfam" id="PF14187">
    <property type="entry name" value="DUF4310"/>
    <property type="match status" value="1"/>
</dbReference>
<dbReference type="Proteomes" id="UP000010290">
    <property type="component" value="Chromosome"/>
</dbReference>
<feature type="transmembrane region" description="Helical" evidence="1">
    <location>
        <begin position="58"/>
        <end position="77"/>
    </location>
</feature>
<protein>
    <recommendedName>
        <fullName evidence="4">Inner membrane protein</fullName>
    </recommendedName>
</protein>
<comment type="caution">
    <text evidence="2">The sequence shown here is derived from an EMBL/GenBank/DDBJ whole genome shotgun (WGS) entry which is preliminary data.</text>
</comment>
<feature type="transmembrane region" description="Helical" evidence="1">
    <location>
        <begin position="12"/>
        <end position="38"/>
    </location>
</feature>
<organism evidence="2 3">
    <name type="scientific">Providencia sneebia DSM 19967</name>
    <dbReference type="NCBI Taxonomy" id="1141660"/>
    <lineage>
        <taxon>Bacteria</taxon>
        <taxon>Pseudomonadati</taxon>
        <taxon>Pseudomonadota</taxon>
        <taxon>Gammaproteobacteria</taxon>
        <taxon>Enterobacterales</taxon>
        <taxon>Morganellaceae</taxon>
        <taxon>Providencia</taxon>
    </lineage>
</organism>
<sequence>MTTEINKQDFWYAEWSFPIFVGLLSAGIFAGTHMYVVYGFGAFNEVAFVAMLRAGLDTGVYGAVAAFGASFLFARIIEGSLVGILDIGGALQTGIGLGVPALFLAAGWDILVTNFWLSLVTGLVLGVAIGLLIVFARKFTIAQANSTFGADVMMGAGNTSGRFLGPLIILAAMTASIPIGIGSLIGSLIFYVWQKPVAGGAILGAMLFGYFFPIVA</sequence>
<keyword evidence="3" id="KW-1185">Reference proteome</keyword>
<feature type="transmembrane region" description="Helical" evidence="1">
    <location>
        <begin position="197"/>
        <end position="215"/>
    </location>
</feature>
<feature type="transmembrane region" description="Helical" evidence="1">
    <location>
        <begin position="89"/>
        <end position="108"/>
    </location>
</feature>
<keyword evidence="1" id="KW-0472">Membrane</keyword>
<dbReference type="AlphaFoldDB" id="K8WJ78"/>
<evidence type="ECO:0000313" key="2">
    <source>
        <dbReference type="EMBL" id="EKT60006.1"/>
    </source>
</evidence>
<dbReference type="NCBIfam" id="TIGR03579">
    <property type="entry name" value="EF_0833"/>
    <property type="match status" value="1"/>
</dbReference>
<evidence type="ECO:0008006" key="4">
    <source>
        <dbReference type="Google" id="ProtNLM"/>
    </source>
</evidence>